<sequence length="317" mass="35208">METKQNTFGLEKRDPEAYPLNEKLYPLNADTPRELEFWKSQTGIQDEEELRRHIIKIQTEAHGLYPYGCIVIFAFLYFRIQRIPGYDRLLKLGRERPGAILLDVGCCFGTDSRKVAVDGWSATNIVATDLQSEFWDLGHKLFCSTHETFPATFLPGDILNPAHLGVASVIYDQAEVSTQLPTLSALSSLNSLRGHVSAIHAGALLHLFSEEQQAHIMRAFAGLLSPNSGSMILGSQSGAPEKGTRVVLTGRNGASVSQFCHSPESWKELVDGQIFTKGTVNVEVVLIEEHVKRHQGNDQENTLPAAYYTLAWSVTRL</sequence>
<dbReference type="EMBL" id="KZ857434">
    <property type="protein sequence ID" value="RDX45735.1"/>
    <property type="molecule type" value="Genomic_DNA"/>
</dbReference>
<keyword evidence="7" id="KW-1185">Reference proteome</keyword>
<keyword evidence="2" id="KW-0808">Transferase</keyword>
<evidence type="ECO:0000313" key="6">
    <source>
        <dbReference type="EMBL" id="RDX45735.1"/>
    </source>
</evidence>
<evidence type="ECO:0000256" key="5">
    <source>
        <dbReference type="SAM" id="Phobius"/>
    </source>
</evidence>
<evidence type="ECO:0000256" key="4">
    <source>
        <dbReference type="ARBA" id="ARBA00038314"/>
    </source>
</evidence>
<protein>
    <recommendedName>
        <fullName evidence="8">Methyltransferase domain-containing protein</fullName>
    </recommendedName>
</protein>
<dbReference type="AlphaFoldDB" id="A0A371CZN7"/>
<keyword evidence="5" id="KW-0472">Membrane</keyword>
<organism evidence="6 7">
    <name type="scientific">Lentinus brumalis</name>
    <dbReference type="NCBI Taxonomy" id="2498619"/>
    <lineage>
        <taxon>Eukaryota</taxon>
        <taxon>Fungi</taxon>
        <taxon>Dikarya</taxon>
        <taxon>Basidiomycota</taxon>
        <taxon>Agaricomycotina</taxon>
        <taxon>Agaricomycetes</taxon>
        <taxon>Polyporales</taxon>
        <taxon>Polyporaceae</taxon>
        <taxon>Lentinus</taxon>
    </lineage>
</organism>
<evidence type="ECO:0000313" key="7">
    <source>
        <dbReference type="Proteomes" id="UP000256964"/>
    </source>
</evidence>
<feature type="transmembrane region" description="Helical" evidence="5">
    <location>
        <begin position="64"/>
        <end position="80"/>
    </location>
</feature>
<dbReference type="PANTHER" id="PTHR35897:SF1">
    <property type="entry name" value="METHYLTRANSFERASE AUSD"/>
    <property type="match status" value="1"/>
</dbReference>
<evidence type="ECO:0000256" key="3">
    <source>
        <dbReference type="ARBA" id="ARBA00022691"/>
    </source>
</evidence>
<dbReference type="STRING" id="139420.A0A371CZN7"/>
<dbReference type="Proteomes" id="UP000256964">
    <property type="component" value="Unassembled WGS sequence"/>
</dbReference>
<evidence type="ECO:0000256" key="1">
    <source>
        <dbReference type="ARBA" id="ARBA00005179"/>
    </source>
</evidence>
<name>A0A371CZN7_9APHY</name>
<comment type="pathway">
    <text evidence="1">Secondary metabolite biosynthesis.</text>
</comment>
<accession>A0A371CZN7</accession>
<dbReference type="OrthoDB" id="2094832at2759"/>
<keyword evidence="5" id="KW-1133">Transmembrane helix</keyword>
<evidence type="ECO:0008006" key="8">
    <source>
        <dbReference type="Google" id="ProtNLM"/>
    </source>
</evidence>
<dbReference type="InterPro" id="IPR029063">
    <property type="entry name" value="SAM-dependent_MTases_sf"/>
</dbReference>
<proteinExistence type="inferred from homology"/>
<dbReference type="GO" id="GO:0016740">
    <property type="term" value="F:transferase activity"/>
    <property type="evidence" value="ECO:0007669"/>
    <property type="project" value="UniProtKB-KW"/>
</dbReference>
<keyword evidence="5" id="KW-0812">Transmembrane</keyword>
<keyword evidence="3" id="KW-0949">S-adenosyl-L-methionine</keyword>
<dbReference type="Gene3D" id="3.40.50.150">
    <property type="entry name" value="Vaccinia Virus protein VP39"/>
    <property type="match status" value="1"/>
</dbReference>
<reference evidence="6 7" key="1">
    <citation type="journal article" date="2018" name="Biotechnol. Biofuels">
        <title>Integrative visual omics of the white-rot fungus Polyporus brumalis exposes the biotechnological potential of its oxidative enzymes for delignifying raw plant biomass.</title>
        <authorList>
            <person name="Miyauchi S."/>
            <person name="Rancon A."/>
            <person name="Drula E."/>
            <person name="Hage H."/>
            <person name="Chaduli D."/>
            <person name="Favel A."/>
            <person name="Grisel S."/>
            <person name="Henrissat B."/>
            <person name="Herpoel-Gimbert I."/>
            <person name="Ruiz-Duenas F.J."/>
            <person name="Chevret D."/>
            <person name="Hainaut M."/>
            <person name="Lin J."/>
            <person name="Wang M."/>
            <person name="Pangilinan J."/>
            <person name="Lipzen A."/>
            <person name="Lesage-Meessen L."/>
            <person name="Navarro D."/>
            <person name="Riley R."/>
            <person name="Grigoriev I.V."/>
            <person name="Zhou S."/>
            <person name="Raouche S."/>
            <person name="Rosso M.N."/>
        </authorList>
    </citation>
    <scope>NUCLEOTIDE SEQUENCE [LARGE SCALE GENOMIC DNA]</scope>
    <source>
        <strain evidence="6 7">BRFM 1820</strain>
    </source>
</reference>
<dbReference type="PANTHER" id="PTHR35897">
    <property type="entry name" value="METHYLTRANSFERASE AUSD"/>
    <property type="match status" value="1"/>
</dbReference>
<dbReference type="InterPro" id="IPR051654">
    <property type="entry name" value="Meroterpenoid_MTases"/>
</dbReference>
<evidence type="ECO:0000256" key="2">
    <source>
        <dbReference type="ARBA" id="ARBA00022679"/>
    </source>
</evidence>
<comment type="similarity">
    <text evidence="4">Belongs to the class I-like SAM-binding methyltransferase superfamily.</text>
</comment>
<gene>
    <name evidence="6" type="ORF">OH76DRAFT_1457492</name>
</gene>
<dbReference type="SUPFAM" id="SSF53335">
    <property type="entry name" value="S-adenosyl-L-methionine-dependent methyltransferases"/>
    <property type="match status" value="1"/>
</dbReference>